<dbReference type="EMBL" id="SRLO01000174">
    <property type="protein sequence ID" value="TNN69589.1"/>
    <property type="molecule type" value="Genomic_DNA"/>
</dbReference>
<sequence>MQHPQQLHLVPVRLQLPTQGVVLLPQRCLGLITCSCGTGGGEEEEERRGGRGEEERLQRGK</sequence>
<feature type="region of interest" description="Disordered" evidence="1">
    <location>
        <begin position="38"/>
        <end position="61"/>
    </location>
</feature>
<dbReference type="Proteomes" id="UP000314294">
    <property type="component" value="Unassembled WGS sequence"/>
</dbReference>
<keyword evidence="3" id="KW-1185">Reference proteome</keyword>
<proteinExistence type="predicted"/>
<protein>
    <submittedName>
        <fullName evidence="2">Uncharacterized protein</fullName>
    </submittedName>
</protein>
<name>A0A4Z2HUT5_9TELE</name>
<evidence type="ECO:0000313" key="3">
    <source>
        <dbReference type="Proteomes" id="UP000314294"/>
    </source>
</evidence>
<comment type="caution">
    <text evidence="2">The sequence shown here is derived from an EMBL/GenBank/DDBJ whole genome shotgun (WGS) entry which is preliminary data.</text>
</comment>
<evidence type="ECO:0000256" key="1">
    <source>
        <dbReference type="SAM" id="MobiDB-lite"/>
    </source>
</evidence>
<gene>
    <name evidence="2" type="ORF">EYF80_020234</name>
</gene>
<evidence type="ECO:0000313" key="2">
    <source>
        <dbReference type="EMBL" id="TNN69589.1"/>
    </source>
</evidence>
<feature type="compositionally biased region" description="Basic and acidic residues" evidence="1">
    <location>
        <begin position="46"/>
        <end position="61"/>
    </location>
</feature>
<organism evidence="2 3">
    <name type="scientific">Liparis tanakae</name>
    <name type="common">Tanaka's snailfish</name>
    <dbReference type="NCBI Taxonomy" id="230148"/>
    <lineage>
        <taxon>Eukaryota</taxon>
        <taxon>Metazoa</taxon>
        <taxon>Chordata</taxon>
        <taxon>Craniata</taxon>
        <taxon>Vertebrata</taxon>
        <taxon>Euteleostomi</taxon>
        <taxon>Actinopterygii</taxon>
        <taxon>Neopterygii</taxon>
        <taxon>Teleostei</taxon>
        <taxon>Neoteleostei</taxon>
        <taxon>Acanthomorphata</taxon>
        <taxon>Eupercaria</taxon>
        <taxon>Perciformes</taxon>
        <taxon>Cottioidei</taxon>
        <taxon>Cottales</taxon>
        <taxon>Liparidae</taxon>
        <taxon>Liparis</taxon>
    </lineage>
</organism>
<accession>A0A4Z2HUT5</accession>
<reference evidence="2 3" key="1">
    <citation type="submission" date="2019-03" db="EMBL/GenBank/DDBJ databases">
        <title>First draft genome of Liparis tanakae, snailfish: a comprehensive survey of snailfish specific genes.</title>
        <authorList>
            <person name="Kim W."/>
            <person name="Song I."/>
            <person name="Jeong J.-H."/>
            <person name="Kim D."/>
            <person name="Kim S."/>
            <person name="Ryu S."/>
            <person name="Song J.Y."/>
            <person name="Lee S.K."/>
        </authorList>
    </citation>
    <scope>NUCLEOTIDE SEQUENCE [LARGE SCALE GENOMIC DNA]</scope>
    <source>
        <tissue evidence="2">Muscle</tissue>
    </source>
</reference>
<dbReference type="AlphaFoldDB" id="A0A4Z2HUT5"/>